<keyword evidence="1 9" id="KW-0645">Protease</keyword>
<dbReference type="SMART" id="SM00209">
    <property type="entry name" value="TSP1"/>
    <property type="match status" value="1"/>
</dbReference>
<dbReference type="Gene3D" id="3.40.390.10">
    <property type="entry name" value="Collagenase (Catalytic Domain)"/>
    <property type="match status" value="1"/>
</dbReference>
<accession>A0AAN9G1W1</accession>
<feature type="binding site" evidence="9">
    <location>
        <position position="471"/>
    </location>
    <ligand>
        <name>Zn(2+)</name>
        <dbReference type="ChEBI" id="CHEBI:29105"/>
        <note>catalytic</note>
    </ligand>
</feature>
<dbReference type="PANTHER" id="PTHR10127">
    <property type="entry name" value="DISCOIDIN, CUB, EGF, LAMININ , AND ZINC METALLOPROTEASE DOMAIN CONTAINING"/>
    <property type="match status" value="1"/>
</dbReference>
<keyword evidence="7" id="KW-0325">Glycoprotein</keyword>
<dbReference type="SUPFAM" id="SSF82895">
    <property type="entry name" value="TSP-1 type 1 repeat"/>
    <property type="match status" value="1"/>
</dbReference>
<evidence type="ECO:0000259" key="13">
    <source>
        <dbReference type="PROSITE" id="PS51864"/>
    </source>
</evidence>
<dbReference type="PANTHER" id="PTHR10127:SF780">
    <property type="entry name" value="METALLOENDOPEPTIDASE"/>
    <property type="match status" value="1"/>
</dbReference>
<feature type="active site" evidence="9">
    <location>
        <position position="468"/>
    </location>
</feature>
<dbReference type="SMART" id="SM00235">
    <property type="entry name" value="ZnMc"/>
    <property type="match status" value="1"/>
</dbReference>
<feature type="compositionally biased region" description="Polar residues" evidence="11">
    <location>
        <begin position="156"/>
        <end position="170"/>
    </location>
</feature>
<evidence type="ECO:0000313" key="15">
    <source>
        <dbReference type="Proteomes" id="UP001374579"/>
    </source>
</evidence>
<dbReference type="Gene3D" id="2.20.100.10">
    <property type="entry name" value="Thrombospondin type-1 (TSP1) repeat"/>
    <property type="match status" value="1"/>
</dbReference>
<comment type="caution">
    <text evidence="8">Lacks conserved residue(s) required for the propagation of feature annotation.</text>
</comment>
<dbReference type="InterPro" id="IPR000859">
    <property type="entry name" value="CUB_dom"/>
</dbReference>
<dbReference type="InterPro" id="IPR000884">
    <property type="entry name" value="TSP1_rpt"/>
</dbReference>
<evidence type="ECO:0000256" key="11">
    <source>
        <dbReference type="SAM" id="MobiDB-lite"/>
    </source>
</evidence>
<dbReference type="GO" id="GO:0008270">
    <property type="term" value="F:zinc ion binding"/>
    <property type="evidence" value="ECO:0007669"/>
    <property type="project" value="UniProtKB-UniRule"/>
</dbReference>
<dbReference type="PROSITE" id="PS50092">
    <property type="entry name" value="TSP1"/>
    <property type="match status" value="1"/>
</dbReference>
<dbReference type="EMBL" id="JBAMIC010000022">
    <property type="protein sequence ID" value="KAK7091757.1"/>
    <property type="molecule type" value="Genomic_DNA"/>
</dbReference>
<name>A0AAN9G1W1_9CAEN</name>
<dbReference type="InterPro" id="IPR024079">
    <property type="entry name" value="MetalloPept_cat_dom_sf"/>
</dbReference>
<protein>
    <recommendedName>
        <fullName evidence="10">Metalloendopeptidase</fullName>
        <ecNumber evidence="10">3.4.24.-</ecNumber>
    </recommendedName>
</protein>
<dbReference type="InterPro" id="IPR035914">
    <property type="entry name" value="Sperma_CUB_dom_sf"/>
</dbReference>
<dbReference type="CDD" id="cd04280">
    <property type="entry name" value="ZnMc_astacin_like"/>
    <property type="match status" value="1"/>
</dbReference>
<feature type="compositionally biased region" description="Basic and acidic residues" evidence="11">
    <location>
        <begin position="297"/>
        <end position="317"/>
    </location>
</feature>
<dbReference type="Pfam" id="PF00090">
    <property type="entry name" value="TSP_1"/>
    <property type="match status" value="1"/>
</dbReference>
<feature type="chain" id="PRO_5042667697" description="Metalloendopeptidase" evidence="10">
    <location>
        <begin position="34"/>
        <end position="959"/>
    </location>
</feature>
<feature type="compositionally biased region" description="Polar residues" evidence="11">
    <location>
        <begin position="94"/>
        <end position="106"/>
    </location>
</feature>
<dbReference type="InterPro" id="IPR006026">
    <property type="entry name" value="Peptidase_Metallo"/>
</dbReference>
<dbReference type="InterPro" id="IPR001506">
    <property type="entry name" value="Peptidase_M12A"/>
</dbReference>
<evidence type="ECO:0000256" key="2">
    <source>
        <dbReference type="ARBA" id="ARBA00022723"/>
    </source>
</evidence>
<feature type="compositionally biased region" description="Basic and acidic residues" evidence="11">
    <location>
        <begin position="107"/>
        <end position="120"/>
    </location>
</feature>
<feature type="signal peptide" evidence="10">
    <location>
        <begin position="1"/>
        <end position="33"/>
    </location>
</feature>
<evidence type="ECO:0000256" key="5">
    <source>
        <dbReference type="ARBA" id="ARBA00023049"/>
    </source>
</evidence>
<evidence type="ECO:0000256" key="8">
    <source>
        <dbReference type="PROSITE-ProRule" id="PRU00059"/>
    </source>
</evidence>
<evidence type="ECO:0000259" key="12">
    <source>
        <dbReference type="PROSITE" id="PS01180"/>
    </source>
</evidence>
<proteinExistence type="predicted"/>
<dbReference type="GO" id="GO:0004222">
    <property type="term" value="F:metalloendopeptidase activity"/>
    <property type="evidence" value="ECO:0007669"/>
    <property type="project" value="UniProtKB-UniRule"/>
</dbReference>
<feature type="domain" description="CUB" evidence="12">
    <location>
        <begin position="620"/>
        <end position="741"/>
    </location>
</feature>
<dbReference type="CDD" id="cd00041">
    <property type="entry name" value="CUB"/>
    <property type="match status" value="1"/>
</dbReference>
<organism evidence="14 15">
    <name type="scientific">Littorina saxatilis</name>
    <dbReference type="NCBI Taxonomy" id="31220"/>
    <lineage>
        <taxon>Eukaryota</taxon>
        <taxon>Metazoa</taxon>
        <taxon>Spiralia</taxon>
        <taxon>Lophotrochozoa</taxon>
        <taxon>Mollusca</taxon>
        <taxon>Gastropoda</taxon>
        <taxon>Caenogastropoda</taxon>
        <taxon>Littorinimorpha</taxon>
        <taxon>Littorinoidea</taxon>
        <taxon>Littorinidae</taxon>
        <taxon>Littorina</taxon>
    </lineage>
</organism>
<evidence type="ECO:0000256" key="4">
    <source>
        <dbReference type="ARBA" id="ARBA00022833"/>
    </source>
</evidence>
<keyword evidence="4 9" id="KW-0862">Zinc</keyword>
<evidence type="ECO:0000256" key="1">
    <source>
        <dbReference type="ARBA" id="ARBA00022670"/>
    </source>
</evidence>
<feature type="region of interest" description="Disordered" evidence="11">
    <location>
        <begin position="68"/>
        <end position="331"/>
    </location>
</feature>
<dbReference type="PROSITE" id="PS51864">
    <property type="entry name" value="ASTACIN"/>
    <property type="match status" value="1"/>
</dbReference>
<dbReference type="PRINTS" id="PR00480">
    <property type="entry name" value="ASTACIN"/>
</dbReference>
<dbReference type="SMART" id="SM00042">
    <property type="entry name" value="CUB"/>
    <property type="match status" value="1"/>
</dbReference>
<dbReference type="SUPFAM" id="SSF49854">
    <property type="entry name" value="Spermadhesin, CUB domain"/>
    <property type="match status" value="1"/>
</dbReference>
<dbReference type="Gene3D" id="2.60.120.290">
    <property type="entry name" value="Spermadhesin, CUB domain"/>
    <property type="match status" value="1"/>
</dbReference>
<sequence length="959" mass="106038">MPRRLPSAWPASVYVFVLLVLFVCCTLMAPVAAVARFVKLGVHDVHDEQSVTDRLKVIGILQQLQAASMAKIQPRTDSDDKTRQTQLSSREKQTPNNPSQTPMTSRSVEENVRNIERTTDVPKQTPTTERPNTDSNSTPTTVTSQSQNADKAITAANVSESDTFAQTEESQVGAGEEHVAKKPLFSDASAIIDGQSDEGADNKLENDKTQASQPRGDIGRTNTNGTGQTEGGEGNKPYTETEKSPKHDDEDSKETGSVDADSTEANERFKSGTEKSVLSQERADTNIPITVSAGATDSRENRQTETDRAEFPQKGEDTGTTWEASADDSRAEVADEEIVAGVLFEGDIMLSADEAQEKLHSGRKRRKRKVTYSKKKLWSLPIPYMFDQSAKYRLNSSETQRVQAAIAHLESITCITFRQVNATDPVRPILSFKKDAGCWSYVGKEHAFHFQEVSTGEGCFEFGTLLHELGHAIGFWHEHSRPDRLDFIRVHTEHVRLGEEFNFKVESWGELDNMNVPYDVSSIMHYGSTYFSRSGREVTVEAVDSRLQRVLGQRLEMSFYDVKLANLAYCADVCAGSSPVSGPCQHEGYPDPKRCDRCRCPSGLTGTTCQQAALSQGMICGGRLNVELGQKYSISSPSHPWLYPANVQCTWLIQTTPGLQVVIKVNGRDFMTHPDCSPYPTTVCEDYLEIKYNVSFGYTGARYCCGLPPKGALRSSGSSMLILFRTRRSGQGGFQADITAEPCGGCQQTGTSPQPACRKREERQCVKTWNSSEYVTCPVYFRKTSPDCNTWVTKEKSRLAVCASEVEYCCDGFHVVNGFCQPITSNTSTVAVRPLTPSQKPEQPSGNTDIGQDADSTWSAWSPWAACSRSCGGCGEQTRQRTCDIPTRCGGKARQEESRACNTFPCPDLVVYMCTKTRVKDYYCGWGKCYRRVTETGPCYTLCCPGYTELAGKCVPQRR</sequence>
<dbReference type="InterPro" id="IPR034035">
    <property type="entry name" value="Astacin-like_dom"/>
</dbReference>
<keyword evidence="5 9" id="KW-0482">Metalloprotease</keyword>
<dbReference type="SUPFAM" id="SSF55486">
    <property type="entry name" value="Metalloproteases ('zincins'), catalytic domain"/>
    <property type="match status" value="1"/>
</dbReference>
<dbReference type="Pfam" id="PF01400">
    <property type="entry name" value="Astacin"/>
    <property type="match status" value="1"/>
</dbReference>
<keyword evidence="6" id="KW-1015">Disulfide bond</keyword>
<feature type="binding site" evidence="9">
    <location>
        <position position="477"/>
    </location>
    <ligand>
        <name>Zn(2+)</name>
        <dbReference type="ChEBI" id="CHEBI:29105"/>
        <note>catalytic</note>
    </ligand>
</feature>
<feature type="compositionally biased region" description="Basic and acidic residues" evidence="11">
    <location>
        <begin position="239"/>
        <end position="256"/>
    </location>
</feature>
<keyword evidence="3 9" id="KW-0378">Hydrolase</keyword>
<feature type="compositionally biased region" description="Polar residues" evidence="11">
    <location>
        <begin position="121"/>
        <end position="149"/>
    </location>
</feature>
<feature type="region of interest" description="Disordered" evidence="11">
    <location>
        <begin position="834"/>
        <end position="856"/>
    </location>
</feature>
<dbReference type="EC" id="3.4.24.-" evidence="10"/>
<dbReference type="Proteomes" id="UP001374579">
    <property type="component" value="Unassembled WGS sequence"/>
</dbReference>
<dbReference type="AlphaFoldDB" id="A0AAN9G1W1"/>
<evidence type="ECO:0000256" key="3">
    <source>
        <dbReference type="ARBA" id="ARBA00022801"/>
    </source>
</evidence>
<comment type="cofactor">
    <cofactor evidence="9 10">
        <name>Zn(2+)</name>
        <dbReference type="ChEBI" id="CHEBI:29105"/>
    </cofactor>
    <text evidence="9 10">Binds 1 zinc ion per subunit.</text>
</comment>
<dbReference type="PROSITE" id="PS01180">
    <property type="entry name" value="CUB"/>
    <property type="match status" value="1"/>
</dbReference>
<evidence type="ECO:0000256" key="9">
    <source>
        <dbReference type="PROSITE-ProRule" id="PRU01211"/>
    </source>
</evidence>
<dbReference type="GO" id="GO:0006508">
    <property type="term" value="P:proteolysis"/>
    <property type="evidence" value="ECO:0007669"/>
    <property type="project" value="UniProtKB-KW"/>
</dbReference>
<evidence type="ECO:0000256" key="6">
    <source>
        <dbReference type="ARBA" id="ARBA00023157"/>
    </source>
</evidence>
<keyword evidence="2 9" id="KW-0479">Metal-binding</keyword>
<evidence type="ECO:0000256" key="7">
    <source>
        <dbReference type="ARBA" id="ARBA00023180"/>
    </source>
</evidence>
<feature type="compositionally biased region" description="Basic and acidic residues" evidence="11">
    <location>
        <begin position="74"/>
        <end position="93"/>
    </location>
</feature>
<feature type="binding site" evidence="9">
    <location>
        <position position="467"/>
    </location>
    <ligand>
        <name>Zn(2+)</name>
        <dbReference type="ChEBI" id="CHEBI:29105"/>
        <note>catalytic</note>
    </ligand>
</feature>
<dbReference type="InterPro" id="IPR036383">
    <property type="entry name" value="TSP1_rpt_sf"/>
</dbReference>
<dbReference type="Pfam" id="PF00431">
    <property type="entry name" value="CUB"/>
    <property type="match status" value="1"/>
</dbReference>
<gene>
    <name evidence="14" type="ORF">V1264_009399</name>
</gene>
<keyword evidence="10" id="KW-0732">Signal</keyword>
<evidence type="ECO:0000313" key="14">
    <source>
        <dbReference type="EMBL" id="KAK7091757.1"/>
    </source>
</evidence>
<keyword evidence="15" id="KW-1185">Reference proteome</keyword>
<reference evidence="14 15" key="1">
    <citation type="submission" date="2024-02" db="EMBL/GenBank/DDBJ databases">
        <title>Chromosome-scale genome assembly of the rough periwinkle Littorina saxatilis.</title>
        <authorList>
            <person name="De Jode A."/>
            <person name="Faria R."/>
            <person name="Formenti G."/>
            <person name="Sims Y."/>
            <person name="Smith T.P."/>
            <person name="Tracey A."/>
            <person name="Wood J.M.D."/>
            <person name="Zagrodzka Z.B."/>
            <person name="Johannesson K."/>
            <person name="Butlin R.K."/>
            <person name="Leder E.H."/>
        </authorList>
    </citation>
    <scope>NUCLEOTIDE SEQUENCE [LARGE SCALE GENOMIC DNA]</scope>
    <source>
        <strain evidence="14">Snail1</strain>
        <tissue evidence="14">Muscle</tissue>
    </source>
</reference>
<comment type="caution">
    <text evidence="14">The sequence shown here is derived from an EMBL/GenBank/DDBJ whole genome shotgun (WGS) entry which is preliminary data.</text>
</comment>
<evidence type="ECO:0000256" key="10">
    <source>
        <dbReference type="RuleBase" id="RU361183"/>
    </source>
</evidence>
<feature type="domain" description="Peptidase M12A" evidence="13">
    <location>
        <begin position="368"/>
        <end position="571"/>
    </location>
</feature>